<feature type="domain" description="AB hydrolase-1" evidence="2">
    <location>
        <begin position="39"/>
        <end position="137"/>
    </location>
</feature>
<dbReference type="RefSeq" id="WP_008991516.1">
    <property type="nucleotide sequence ID" value="NZ_AMSG01000009.1"/>
</dbReference>
<sequence>MRISIVLLCYTILATSSGFSQTKTYPFEVLKTGKGIESMIFIPGFGCSGKVWEQTISNFENDFSCYTLTMAGFAGVPAQGSPTFNYWKTSIASYIKDNSIEKPILVGHSMGGVLAMEIAADYPDLLERIVVVDGLPSLQALSNPDFKASKNPSCSKIVNQITALSEEQFYQMQKANIPRMVTDTTKQKEILSWTMACDRNVFAMMYCDFLNTDLRTKIGNIKCPVLVMLSPGMENFKRNIDDQFKNLQTVELQFAKKGLHFIMFDDPQWYLDQLTNFTSLN</sequence>
<dbReference type="AlphaFoldDB" id="K2QKK7"/>
<dbReference type="SUPFAM" id="SSF53474">
    <property type="entry name" value="alpha/beta-Hydrolases"/>
    <property type="match status" value="1"/>
</dbReference>
<dbReference type="InterPro" id="IPR029058">
    <property type="entry name" value="AB_hydrolase_fold"/>
</dbReference>
<dbReference type="Pfam" id="PF00561">
    <property type="entry name" value="Abhydrolase_1"/>
    <property type="match status" value="1"/>
</dbReference>
<evidence type="ECO:0000313" key="3">
    <source>
        <dbReference type="EMBL" id="EKF55232.1"/>
    </source>
</evidence>
<dbReference type="OrthoDB" id="7172093at2"/>
<reference evidence="3 4" key="1">
    <citation type="journal article" date="2012" name="J. Bacteriol.">
        <title>Genome Sequence of Galbibacter marinum Type Strain ck-I2-15.</title>
        <authorList>
            <person name="Lai Q."/>
            <person name="Li C."/>
            <person name="Shao Z."/>
        </authorList>
    </citation>
    <scope>NUCLEOTIDE SEQUENCE [LARGE SCALE GENOMIC DNA]</scope>
    <source>
        <strain evidence="4">ck-I2-15</strain>
    </source>
</reference>
<name>K2QKK7_9FLAO</name>
<gene>
    <name evidence="3" type="ORF">I215_08306</name>
</gene>
<dbReference type="InterPro" id="IPR000073">
    <property type="entry name" value="AB_hydrolase_1"/>
</dbReference>
<dbReference type="GO" id="GO:0016020">
    <property type="term" value="C:membrane"/>
    <property type="evidence" value="ECO:0007669"/>
    <property type="project" value="TreeGrafter"/>
</dbReference>
<dbReference type="GO" id="GO:0016787">
    <property type="term" value="F:hydrolase activity"/>
    <property type="evidence" value="ECO:0007669"/>
    <property type="project" value="UniProtKB-KW"/>
</dbReference>
<dbReference type="Proteomes" id="UP000007364">
    <property type="component" value="Unassembled WGS sequence"/>
</dbReference>
<dbReference type="EMBL" id="AMSG01000009">
    <property type="protein sequence ID" value="EKF55232.1"/>
    <property type="molecule type" value="Genomic_DNA"/>
</dbReference>
<protein>
    <submittedName>
        <fullName evidence="3">Alpha/beta hydrolase fold protein</fullName>
    </submittedName>
</protein>
<dbReference type="PANTHER" id="PTHR43798">
    <property type="entry name" value="MONOACYLGLYCEROL LIPASE"/>
    <property type="match status" value="1"/>
</dbReference>
<dbReference type="Gene3D" id="3.40.50.1820">
    <property type="entry name" value="alpha/beta hydrolase"/>
    <property type="match status" value="1"/>
</dbReference>
<evidence type="ECO:0000313" key="4">
    <source>
        <dbReference type="Proteomes" id="UP000007364"/>
    </source>
</evidence>
<dbReference type="InterPro" id="IPR050266">
    <property type="entry name" value="AB_hydrolase_sf"/>
</dbReference>
<keyword evidence="4" id="KW-1185">Reference proteome</keyword>
<keyword evidence="1 3" id="KW-0378">Hydrolase</keyword>
<dbReference type="PANTHER" id="PTHR43798:SF31">
    <property type="entry name" value="AB HYDROLASE SUPERFAMILY PROTEIN YCLE"/>
    <property type="match status" value="1"/>
</dbReference>
<evidence type="ECO:0000256" key="1">
    <source>
        <dbReference type="ARBA" id="ARBA00022801"/>
    </source>
</evidence>
<accession>K2QKK7</accession>
<proteinExistence type="predicted"/>
<comment type="caution">
    <text evidence="3">The sequence shown here is derived from an EMBL/GenBank/DDBJ whole genome shotgun (WGS) entry which is preliminary data.</text>
</comment>
<organism evidence="3 4">
    <name type="scientific">Galbibacter marinus</name>
    <dbReference type="NCBI Taxonomy" id="555500"/>
    <lineage>
        <taxon>Bacteria</taxon>
        <taxon>Pseudomonadati</taxon>
        <taxon>Bacteroidota</taxon>
        <taxon>Flavobacteriia</taxon>
        <taxon>Flavobacteriales</taxon>
        <taxon>Flavobacteriaceae</taxon>
        <taxon>Galbibacter</taxon>
    </lineage>
</organism>
<dbReference type="STRING" id="555500.I215_08306"/>
<dbReference type="eggNOG" id="COG0596">
    <property type="taxonomic scope" value="Bacteria"/>
</dbReference>
<evidence type="ECO:0000259" key="2">
    <source>
        <dbReference type="Pfam" id="PF00561"/>
    </source>
</evidence>
<dbReference type="PRINTS" id="PR00111">
    <property type="entry name" value="ABHYDROLASE"/>
</dbReference>